<dbReference type="OrthoDB" id="1917726at2759"/>
<evidence type="ECO:0000313" key="1">
    <source>
        <dbReference type="EMBL" id="PIL31937.1"/>
    </source>
</evidence>
<accession>A0A2G8SDY3</accession>
<dbReference type="Proteomes" id="UP000230002">
    <property type="component" value="Unassembled WGS sequence"/>
</dbReference>
<comment type="caution">
    <text evidence="1">The sequence shown here is derived from an EMBL/GenBank/DDBJ whole genome shotgun (WGS) entry which is preliminary data.</text>
</comment>
<dbReference type="InterPro" id="IPR011990">
    <property type="entry name" value="TPR-like_helical_dom_sf"/>
</dbReference>
<organism evidence="1 2">
    <name type="scientific">Ganoderma sinense ZZ0214-1</name>
    <dbReference type="NCBI Taxonomy" id="1077348"/>
    <lineage>
        <taxon>Eukaryota</taxon>
        <taxon>Fungi</taxon>
        <taxon>Dikarya</taxon>
        <taxon>Basidiomycota</taxon>
        <taxon>Agaricomycotina</taxon>
        <taxon>Agaricomycetes</taxon>
        <taxon>Polyporales</taxon>
        <taxon>Polyporaceae</taxon>
        <taxon>Ganoderma</taxon>
    </lineage>
</organism>
<gene>
    <name evidence="1" type="ORF">GSI_06641</name>
</gene>
<dbReference type="EMBL" id="AYKW01000012">
    <property type="protein sequence ID" value="PIL31937.1"/>
    <property type="molecule type" value="Genomic_DNA"/>
</dbReference>
<protein>
    <submittedName>
        <fullName evidence="1">Uncharacterized protein</fullName>
    </submittedName>
</protein>
<reference evidence="1 2" key="1">
    <citation type="journal article" date="2015" name="Sci. Rep.">
        <title>Chromosome-level genome map provides insights into diverse defense mechanisms in the medicinal fungus Ganoderma sinense.</title>
        <authorList>
            <person name="Zhu Y."/>
            <person name="Xu J."/>
            <person name="Sun C."/>
            <person name="Zhou S."/>
            <person name="Xu H."/>
            <person name="Nelson D.R."/>
            <person name="Qian J."/>
            <person name="Song J."/>
            <person name="Luo H."/>
            <person name="Xiang L."/>
            <person name="Li Y."/>
            <person name="Xu Z."/>
            <person name="Ji A."/>
            <person name="Wang L."/>
            <person name="Lu S."/>
            <person name="Hayward A."/>
            <person name="Sun W."/>
            <person name="Li X."/>
            <person name="Schwartz D.C."/>
            <person name="Wang Y."/>
            <person name="Chen S."/>
        </authorList>
    </citation>
    <scope>NUCLEOTIDE SEQUENCE [LARGE SCALE GENOMIC DNA]</scope>
    <source>
        <strain evidence="1 2">ZZ0214-1</strain>
    </source>
</reference>
<dbReference type="AlphaFoldDB" id="A0A2G8SDY3"/>
<keyword evidence="2" id="KW-1185">Reference proteome</keyword>
<proteinExistence type="predicted"/>
<dbReference type="STRING" id="1077348.A0A2G8SDY3"/>
<sequence>MRIWGPSVREQGLGTEHYLTAISFNGLWELYMAMGQLDKAEYLNRALAIRVEKGFPEKLAVTRDSLGRLFEMKGDLQAAADICRQGGPDNVACSNHSGVSRFLPVAFLGIHQ</sequence>
<evidence type="ECO:0000313" key="2">
    <source>
        <dbReference type="Proteomes" id="UP000230002"/>
    </source>
</evidence>
<name>A0A2G8SDY3_9APHY</name>
<dbReference type="Gene3D" id="1.25.40.10">
    <property type="entry name" value="Tetratricopeptide repeat domain"/>
    <property type="match status" value="1"/>
</dbReference>
<dbReference type="SUPFAM" id="SSF48452">
    <property type="entry name" value="TPR-like"/>
    <property type="match status" value="1"/>
</dbReference>